<dbReference type="Proteomes" id="UP000176604">
    <property type="component" value="Unassembled WGS sequence"/>
</dbReference>
<dbReference type="EMBL" id="MGEF01000002">
    <property type="protein sequence ID" value="OGL79719.1"/>
    <property type="molecule type" value="Genomic_DNA"/>
</dbReference>
<dbReference type="SUPFAM" id="SSF53756">
    <property type="entry name" value="UDP-Glycosyltransferase/glycogen phosphorylase"/>
    <property type="match status" value="1"/>
</dbReference>
<evidence type="ECO:0000313" key="4">
    <source>
        <dbReference type="Proteomes" id="UP000176604"/>
    </source>
</evidence>
<evidence type="ECO:0000259" key="2">
    <source>
        <dbReference type="Pfam" id="PF13439"/>
    </source>
</evidence>
<dbReference type="Pfam" id="PF13439">
    <property type="entry name" value="Glyco_transf_4"/>
    <property type="match status" value="1"/>
</dbReference>
<dbReference type="Gene3D" id="3.40.50.2000">
    <property type="entry name" value="Glycogen Phosphorylase B"/>
    <property type="match status" value="2"/>
</dbReference>
<comment type="caution">
    <text evidence="3">The sequence shown here is derived from an EMBL/GenBank/DDBJ whole genome shotgun (WGS) entry which is preliminary data.</text>
</comment>
<accession>A0A1F7UN86</accession>
<gene>
    <name evidence="3" type="ORF">A3J43_03385</name>
</gene>
<name>A0A1F7UN86_9BACT</name>
<evidence type="ECO:0008006" key="5">
    <source>
        <dbReference type="Google" id="ProtNLM"/>
    </source>
</evidence>
<dbReference type="InterPro" id="IPR050194">
    <property type="entry name" value="Glycosyltransferase_grp1"/>
</dbReference>
<dbReference type="STRING" id="1802397.A3J43_03385"/>
<feature type="domain" description="Glycosyl transferase family 1" evidence="1">
    <location>
        <begin position="149"/>
        <end position="296"/>
    </location>
</feature>
<reference evidence="3 4" key="1">
    <citation type="journal article" date="2016" name="Nat. Commun.">
        <title>Thousands of microbial genomes shed light on interconnected biogeochemical processes in an aquifer system.</title>
        <authorList>
            <person name="Anantharaman K."/>
            <person name="Brown C.T."/>
            <person name="Hug L.A."/>
            <person name="Sharon I."/>
            <person name="Castelle C.J."/>
            <person name="Probst A.J."/>
            <person name="Thomas B.C."/>
            <person name="Singh A."/>
            <person name="Wilkins M.J."/>
            <person name="Karaoz U."/>
            <person name="Brodie E.L."/>
            <person name="Williams K.H."/>
            <person name="Hubbard S.S."/>
            <person name="Banfield J.F."/>
        </authorList>
    </citation>
    <scope>NUCLEOTIDE SEQUENCE [LARGE SCALE GENOMIC DNA]</scope>
</reference>
<dbReference type="GO" id="GO:0016757">
    <property type="term" value="F:glycosyltransferase activity"/>
    <property type="evidence" value="ECO:0007669"/>
    <property type="project" value="InterPro"/>
</dbReference>
<dbReference type="AlphaFoldDB" id="A0A1F7UN86"/>
<protein>
    <recommendedName>
        <fullName evidence="5">Glycosyl transferase family 1 domain-containing protein</fullName>
    </recommendedName>
</protein>
<dbReference type="InterPro" id="IPR028098">
    <property type="entry name" value="Glyco_trans_4-like_N"/>
</dbReference>
<dbReference type="InterPro" id="IPR001296">
    <property type="entry name" value="Glyco_trans_1"/>
</dbReference>
<evidence type="ECO:0000259" key="1">
    <source>
        <dbReference type="Pfam" id="PF00534"/>
    </source>
</evidence>
<dbReference type="PANTHER" id="PTHR45947">
    <property type="entry name" value="SULFOQUINOVOSYL TRANSFERASE SQD2"/>
    <property type="match status" value="1"/>
</dbReference>
<sequence>MIKKINPDVVHTHNLRGMGMLLPLFIRAGKGNARWVHTAHDIQLVYPSGVALYPILEGLKRQYKKIIPPAISNDRGIWRWIEKRGVEVLRSGYAYAQRIIWGSPDVVISPSEFLKEFYCARGFFKNATCEVIPNIGNAQMCDESSPSRTSILFVGALEESKGIEVFVEALRQGGMKAHADIVGEGSLKGQLEREGLPNVIFHGALSAGEIIGLFNRMLVTVVPSLTYENAPMVILESLRAGVPVIASRIGGIPEYVEEGITGWLVEPGSVQELMVSLQAVVENGVSGDMRRHCVRTAVELGVRARAGQVKALGD</sequence>
<organism evidence="3 4">
    <name type="scientific">Candidatus Uhrbacteria bacterium RIFCSPHIGHO2_12_FULL_54_23</name>
    <dbReference type="NCBI Taxonomy" id="1802397"/>
    <lineage>
        <taxon>Bacteria</taxon>
        <taxon>Candidatus Uhriibacteriota</taxon>
    </lineage>
</organism>
<dbReference type="PANTHER" id="PTHR45947:SF3">
    <property type="entry name" value="SULFOQUINOVOSYL TRANSFERASE SQD2"/>
    <property type="match status" value="1"/>
</dbReference>
<dbReference type="Pfam" id="PF00534">
    <property type="entry name" value="Glycos_transf_1"/>
    <property type="match status" value="1"/>
</dbReference>
<evidence type="ECO:0000313" key="3">
    <source>
        <dbReference type="EMBL" id="OGL79719.1"/>
    </source>
</evidence>
<feature type="domain" description="Glycosyltransferase subfamily 4-like N-terminal" evidence="2">
    <location>
        <begin position="2"/>
        <end position="134"/>
    </location>
</feature>
<proteinExistence type="predicted"/>